<name>A0A0F9E0L4_9ZZZZ</name>
<reference evidence="1" key="1">
    <citation type="journal article" date="2015" name="Nature">
        <title>Complex archaea that bridge the gap between prokaryotes and eukaryotes.</title>
        <authorList>
            <person name="Spang A."/>
            <person name="Saw J.H."/>
            <person name="Jorgensen S.L."/>
            <person name="Zaremba-Niedzwiedzka K."/>
            <person name="Martijn J."/>
            <person name="Lind A.E."/>
            <person name="van Eijk R."/>
            <person name="Schleper C."/>
            <person name="Guy L."/>
            <person name="Ettema T.J."/>
        </authorList>
    </citation>
    <scope>NUCLEOTIDE SEQUENCE</scope>
</reference>
<evidence type="ECO:0000313" key="1">
    <source>
        <dbReference type="EMBL" id="KKL59636.1"/>
    </source>
</evidence>
<organism evidence="1">
    <name type="scientific">marine sediment metagenome</name>
    <dbReference type="NCBI Taxonomy" id="412755"/>
    <lineage>
        <taxon>unclassified sequences</taxon>
        <taxon>metagenomes</taxon>
        <taxon>ecological metagenomes</taxon>
    </lineage>
</organism>
<proteinExistence type="predicted"/>
<comment type="caution">
    <text evidence="1">The sequence shown here is derived from an EMBL/GenBank/DDBJ whole genome shotgun (WGS) entry which is preliminary data.</text>
</comment>
<gene>
    <name evidence="1" type="ORF">LCGC14_2213340</name>
</gene>
<protein>
    <submittedName>
        <fullName evidence="1">Uncharacterized protein</fullName>
    </submittedName>
</protein>
<dbReference type="AlphaFoldDB" id="A0A0F9E0L4"/>
<dbReference type="EMBL" id="LAZR01029418">
    <property type="protein sequence ID" value="KKL59636.1"/>
    <property type="molecule type" value="Genomic_DNA"/>
</dbReference>
<sequence>MTYIIKRKFRGLLGDDVDNSQMASFIQHVQDSGAGLTVTLPSLMDSLTVNHLVVKRTLKIPALTDGYR</sequence>
<accession>A0A0F9E0L4</accession>